<dbReference type="GO" id="GO:0030488">
    <property type="term" value="P:tRNA methylation"/>
    <property type="evidence" value="ECO:0007669"/>
    <property type="project" value="TreeGrafter"/>
</dbReference>
<feature type="domain" description="MnmG N-terminal" evidence="11">
    <location>
        <begin position="4"/>
        <end position="365"/>
    </location>
</feature>
<dbReference type="GO" id="GO:0005829">
    <property type="term" value="C:cytosol"/>
    <property type="evidence" value="ECO:0007669"/>
    <property type="project" value="TreeGrafter"/>
</dbReference>
<name>A0A9D2IIJ8_9FIRM</name>
<dbReference type="InterPro" id="IPR040131">
    <property type="entry name" value="MnmG_N"/>
</dbReference>
<dbReference type="EMBL" id="DXCF01000021">
    <property type="protein sequence ID" value="HIZ09658.1"/>
    <property type="molecule type" value="Genomic_DNA"/>
</dbReference>
<evidence type="ECO:0000256" key="10">
    <source>
        <dbReference type="HAMAP-Rule" id="MF_01037"/>
    </source>
</evidence>
<comment type="similarity">
    <text evidence="10">Belongs to the MnmG family. TrmFO subfamily.</text>
</comment>
<reference evidence="12" key="2">
    <citation type="submission" date="2021-04" db="EMBL/GenBank/DDBJ databases">
        <authorList>
            <person name="Gilroy R."/>
        </authorList>
    </citation>
    <scope>NUCLEOTIDE SEQUENCE</scope>
    <source>
        <strain evidence="12">CHK192-19661</strain>
    </source>
</reference>
<dbReference type="Pfam" id="PF01134">
    <property type="entry name" value="GIDA"/>
    <property type="match status" value="1"/>
</dbReference>
<dbReference type="InterPro" id="IPR036188">
    <property type="entry name" value="FAD/NAD-bd_sf"/>
</dbReference>
<protein>
    <recommendedName>
        <fullName evidence="10">Methylenetetrahydrofolate--tRNA-(uracil-5-)-methyltransferase TrmFO</fullName>
        <ecNumber evidence="10">2.1.1.74</ecNumber>
    </recommendedName>
    <alternativeName>
        <fullName evidence="10">Folate-dependent tRNA (uracil-5-)-methyltransferase</fullName>
    </alternativeName>
    <alternativeName>
        <fullName evidence="10">Folate-dependent tRNA(M-5-U54)-methyltransferase</fullName>
    </alternativeName>
</protein>
<dbReference type="Proteomes" id="UP000824025">
    <property type="component" value="Unassembled WGS sequence"/>
</dbReference>
<keyword evidence="9 10" id="KW-0520">NAD</keyword>
<proteinExistence type="inferred from homology"/>
<dbReference type="NCBIfam" id="NF003739">
    <property type="entry name" value="PRK05335.1"/>
    <property type="match status" value="1"/>
</dbReference>
<keyword evidence="5 10" id="KW-0808">Transferase</keyword>
<comment type="catalytic activity">
    <reaction evidence="10">
        <text>uridine(54) in tRNA + (6R)-5,10-methylene-5,6,7,8-tetrahydrofolate + NADPH + H(+) = 5-methyluridine(54) in tRNA + (6S)-5,6,7,8-tetrahydrofolate + NADP(+)</text>
        <dbReference type="Rhea" id="RHEA:62372"/>
        <dbReference type="Rhea" id="RHEA-COMP:10167"/>
        <dbReference type="Rhea" id="RHEA-COMP:10193"/>
        <dbReference type="ChEBI" id="CHEBI:15378"/>
        <dbReference type="ChEBI" id="CHEBI:15636"/>
        <dbReference type="ChEBI" id="CHEBI:57453"/>
        <dbReference type="ChEBI" id="CHEBI:57783"/>
        <dbReference type="ChEBI" id="CHEBI:58349"/>
        <dbReference type="ChEBI" id="CHEBI:65315"/>
        <dbReference type="ChEBI" id="CHEBI:74447"/>
        <dbReference type="EC" id="2.1.1.74"/>
    </reaction>
</comment>
<keyword evidence="6 10" id="KW-0819">tRNA processing</keyword>
<reference evidence="12" key="1">
    <citation type="journal article" date="2021" name="PeerJ">
        <title>Extensive microbial diversity within the chicken gut microbiome revealed by metagenomics and culture.</title>
        <authorList>
            <person name="Gilroy R."/>
            <person name="Ravi A."/>
            <person name="Getino M."/>
            <person name="Pursley I."/>
            <person name="Horton D.L."/>
            <person name="Alikhan N.F."/>
            <person name="Baker D."/>
            <person name="Gharbi K."/>
            <person name="Hall N."/>
            <person name="Watson M."/>
            <person name="Adriaenssens E.M."/>
            <person name="Foster-Nyarko E."/>
            <person name="Jarju S."/>
            <person name="Secka A."/>
            <person name="Antonio M."/>
            <person name="Oren A."/>
            <person name="Chaudhuri R.R."/>
            <person name="La Ragione R."/>
            <person name="Hildebrand F."/>
            <person name="Pallen M.J."/>
        </authorList>
    </citation>
    <scope>NUCLEOTIDE SEQUENCE</scope>
    <source>
        <strain evidence="12">CHK192-19661</strain>
    </source>
</reference>
<accession>A0A9D2IIJ8</accession>
<dbReference type="EC" id="2.1.1.74" evidence="10"/>
<evidence type="ECO:0000256" key="4">
    <source>
        <dbReference type="ARBA" id="ARBA00022630"/>
    </source>
</evidence>
<keyword evidence="2 10" id="KW-0963">Cytoplasm</keyword>
<dbReference type="GO" id="GO:0002098">
    <property type="term" value="P:tRNA wobble uridine modification"/>
    <property type="evidence" value="ECO:0007669"/>
    <property type="project" value="TreeGrafter"/>
</dbReference>
<comment type="caution">
    <text evidence="12">The sequence shown here is derived from an EMBL/GenBank/DDBJ whole genome shotgun (WGS) entry which is preliminary data.</text>
</comment>
<evidence type="ECO:0000256" key="9">
    <source>
        <dbReference type="ARBA" id="ARBA00023027"/>
    </source>
</evidence>
<feature type="binding site" evidence="10">
    <location>
        <begin position="9"/>
        <end position="14"/>
    </location>
    <ligand>
        <name>FAD</name>
        <dbReference type="ChEBI" id="CHEBI:57692"/>
    </ligand>
</feature>
<dbReference type="InterPro" id="IPR004417">
    <property type="entry name" value="TrmFO"/>
</dbReference>
<keyword evidence="3 10" id="KW-0489">Methyltransferase</keyword>
<evidence type="ECO:0000256" key="1">
    <source>
        <dbReference type="ARBA" id="ARBA00001974"/>
    </source>
</evidence>
<evidence type="ECO:0000256" key="8">
    <source>
        <dbReference type="ARBA" id="ARBA00022857"/>
    </source>
</evidence>
<comment type="function">
    <text evidence="10">Catalyzes the folate-dependent formation of 5-methyl-uridine at position 54 (M-5-U54) in all tRNAs.</text>
</comment>
<dbReference type="PANTHER" id="PTHR11806:SF2">
    <property type="entry name" value="METHYLENETETRAHYDROFOLATE--TRNA-(URACIL-5-)-METHYLTRANSFERASE TRMFO"/>
    <property type="match status" value="1"/>
</dbReference>
<dbReference type="HAMAP" id="MF_01037">
    <property type="entry name" value="TrmFO"/>
    <property type="match status" value="1"/>
</dbReference>
<keyword evidence="7 10" id="KW-0274">FAD</keyword>
<comment type="cofactor">
    <cofactor evidence="1 10">
        <name>FAD</name>
        <dbReference type="ChEBI" id="CHEBI:57692"/>
    </cofactor>
</comment>
<evidence type="ECO:0000313" key="12">
    <source>
        <dbReference type="EMBL" id="HIZ09658.1"/>
    </source>
</evidence>
<comment type="subcellular location">
    <subcellularLocation>
        <location evidence="10">Cytoplasm</location>
    </subcellularLocation>
</comment>
<dbReference type="AlphaFoldDB" id="A0A9D2IIJ8"/>
<dbReference type="GO" id="GO:0050660">
    <property type="term" value="F:flavin adenine dinucleotide binding"/>
    <property type="evidence" value="ECO:0007669"/>
    <property type="project" value="UniProtKB-UniRule"/>
</dbReference>
<dbReference type="PROSITE" id="PS51257">
    <property type="entry name" value="PROKAR_LIPOPROTEIN"/>
    <property type="match status" value="1"/>
</dbReference>
<keyword evidence="8 10" id="KW-0521">NADP</keyword>
<dbReference type="Gene3D" id="3.50.50.60">
    <property type="entry name" value="FAD/NAD(P)-binding domain"/>
    <property type="match status" value="2"/>
</dbReference>
<evidence type="ECO:0000256" key="7">
    <source>
        <dbReference type="ARBA" id="ARBA00022827"/>
    </source>
</evidence>
<evidence type="ECO:0000313" key="13">
    <source>
        <dbReference type="Proteomes" id="UP000824025"/>
    </source>
</evidence>
<dbReference type="PANTHER" id="PTHR11806">
    <property type="entry name" value="GLUCOSE INHIBITED DIVISION PROTEIN A"/>
    <property type="match status" value="1"/>
</dbReference>
<evidence type="ECO:0000256" key="2">
    <source>
        <dbReference type="ARBA" id="ARBA00022490"/>
    </source>
</evidence>
<evidence type="ECO:0000256" key="6">
    <source>
        <dbReference type="ARBA" id="ARBA00022694"/>
    </source>
</evidence>
<comment type="catalytic activity">
    <reaction evidence="10">
        <text>uridine(54) in tRNA + (6R)-5,10-methylene-5,6,7,8-tetrahydrofolate + NADH + H(+) = 5-methyluridine(54) in tRNA + (6S)-5,6,7,8-tetrahydrofolate + NAD(+)</text>
        <dbReference type="Rhea" id="RHEA:16873"/>
        <dbReference type="Rhea" id="RHEA-COMP:10167"/>
        <dbReference type="Rhea" id="RHEA-COMP:10193"/>
        <dbReference type="ChEBI" id="CHEBI:15378"/>
        <dbReference type="ChEBI" id="CHEBI:15636"/>
        <dbReference type="ChEBI" id="CHEBI:57453"/>
        <dbReference type="ChEBI" id="CHEBI:57540"/>
        <dbReference type="ChEBI" id="CHEBI:57945"/>
        <dbReference type="ChEBI" id="CHEBI:65315"/>
        <dbReference type="ChEBI" id="CHEBI:74447"/>
        <dbReference type="EC" id="2.1.1.74"/>
    </reaction>
</comment>
<evidence type="ECO:0000259" key="11">
    <source>
        <dbReference type="Pfam" id="PF01134"/>
    </source>
</evidence>
<gene>
    <name evidence="10 12" type="primary">trmFO</name>
    <name evidence="12" type="ORF">H9726_04130</name>
</gene>
<organism evidence="12 13">
    <name type="scientific">Candidatus Borkfalkia avicola</name>
    <dbReference type="NCBI Taxonomy" id="2838503"/>
    <lineage>
        <taxon>Bacteria</taxon>
        <taxon>Bacillati</taxon>
        <taxon>Bacillota</taxon>
        <taxon>Clostridia</taxon>
        <taxon>Christensenellales</taxon>
        <taxon>Christensenellaceae</taxon>
        <taxon>Candidatus Borkfalkia</taxon>
    </lineage>
</organism>
<dbReference type="NCBIfam" id="TIGR00137">
    <property type="entry name" value="gid_trmFO"/>
    <property type="match status" value="1"/>
</dbReference>
<dbReference type="InterPro" id="IPR002218">
    <property type="entry name" value="MnmG-rel"/>
</dbReference>
<evidence type="ECO:0000256" key="3">
    <source>
        <dbReference type="ARBA" id="ARBA00022603"/>
    </source>
</evidence>
<dbReference type="SUPFAM" id="SSF51905">
    <property type="entry name" value="FAD/NAD(P)-binding domain"/>
    <property type="match status" value="1"/>
</dbReference>
<sequence>MQEKVTVVGAGLAGCEAAHFLSRCGIPVRLVECKPKSFTPAHSDANFAELVCSNSLKSDDVYGNACGLLKEEMRTLGSLIIGAADKNRVPAGGALAVDRTAFSSAVTGAIRSDADIEIVCEEAERIPEGYAIVATGPLTQGALAEDIRARLGGNLAFYDAAAPIVSAESIDYSATFTADRYGKGTGDYVNCPMNKEEYEAFVSALLSAECVQQHGFDKREIFEGCMPVEVMASRGKDTLRFGMLKPVGLYDENGRRPYAVLQLRKENCAGTAYNLVGFQTNLKFPEQKRVFSMIPALKNAEFLRYGVMHRNTFLNSPAVLNADYSLKEDGTVFFAGQMTGVEGYVESAGSGLCAAINLALKLRGKAPVAWGGETVLGALSAHVSAETENFQPMNANYGILYPLGEAPRDKALKKRLLAERSLAKTAQIRQYLSQALGI</sequence>
<evidence type="ECO:0000256" key="5">
    <source>
        <dbReference type="ARBA" id="ARBA00022679"/>
    </source>
</evidence>
<dbReference type="GO" id="GO:0047151">
    <property type="term" value="F:tRNA (uracil(54)-C5)-methyltransferase activity, 5,10-methylenetetrahydrofolate-dependent"/>
    <property type="evidence" value="ECO:0007669"/>
    <property type="project" value="UniProtKB-UniRule"/>
</dbReference>
<keyword evidence="4 10" id="KW-0285">Flavoprotein</keyword>